<protein>
    <submittedName>
        <fullName evidence="1">Uncharacterized protein</fullName>
    </submittedName>
</protein>
<dbReference type="RefSeq" id="WP_101819605.1">
    <property type="nucleotide sequence ID" value="NZ_PKJC01000004.1"/>
</dbReference>
<dbReference type="Gene3D" id="3.30.1050.10">
    <property type="entry name" value="SCP2 sterol-binding domain"/>
    <property type="match status" value="1"/>
</dbReference>
<dbReference type="EMBL" id="PKJC01000004">
    <property type="protein sequence ID" value="PKZ65946.1"/>
    <property type="molecule type" value="Genomic_DNA"/>
</dbReference>
<dbReference type="SUPFAM" id="SSF55718">
    <property type="entry name" value="SCP-like"/>
    <property type="match status" value="1"/>
</dbReference>
<comment type="caution">
    <text evidence="1">The sequence shown here is derived from an EMBL/GenBank/DDBJ whole genome shotgun (WGS) entry which is preliminary data.</text>
</comment>
<name>A0A2I1RA38_9ACTN</name>
<gene>
    <name evidence="1" type="ORF">CYJ73_07245</name>
</gene>
<evidence type="ECO:0000313" key="2">
    <source>
        <dbReference type="Proteomes" id="UP000234662"/>
    </source>
</evidence>
<evidence type="ECO:0000313" key="1">
    <source>
        <dbReference type="EMBL" id="PKZ65946.1"/>
    </source>
</evidence>
<reference evidence="1 2" key="1">
    <citation type="submission" date="2017-12" db="EMBL/GenBank/DDBJ databases">
        <title>Phylogenetic diversity of female urinary microbiome.</title>
        <authorList>
            <person name="Thomas-White K."/>
            <person name="Wolfe A.J."/>
        </authorList>
    </citation>
    <scope>NUCLEOTIDE SEQUENCE [LARGE SCALE GENOMIC DNA]</scope>
    <source>
        <strain evidence="1 2">UMB0777</strain>
    </source>
</reference>
<dbReference type="InterPro" id="IPR036527">
    <property type="entry name" value="SCP2_sterol-bd_dom_sf"/>
</dbReference>
<dbReference type="Proteomes" id="UP000234662">
    <property type="component" value="Unassembled WGS sequence"/>
</dbReference>
<dbReference type="AlphaFoldDB" id="A0A2I1RA38"/>
<sequence length="244" mass="26815">MSTAHAAIRVGTRTESGAAIVADVLDEHGLTAPAGSQTLGIMLAELLTGPIPDGERVGLAWCTNTRLTAVDRVRARTVVTRVSRDGVDRHVELVDESGCVRESGVETWQTTTRPSPITALDFCGVEWATDLQARLHTDEGFISSVSTWDGTVGLRCADREVHLRIYKGRIIDVTRRSLLGATFTFEARPETWVELMLGADDDFMRRALRGEFSSAGDGYEYLRLTRPLHTIIHHARAMAQEVLS</sequence>
<organism evidence="1 2">
    <name type="scientific">Gordonia terrae</name>
    <dbReference type="NCBI Taxonomy" id="2055"/>
    <lineage>
        <taxon>Bacteria</taxon>
        <taxon>Bacillati</taxon>
        <taxon>Actinomycetota</taxon>
        <taxon>Actinomycetes</taxon>
        <taxon>Mycobacteriales</taxon>
        <taxon>Gordoniaceae</taxon>
        <taxon>Gordonia</taxon>
    </lineage>
</organism>
<proteinExistence type="predicted"/>
<accession>A0A2I1RA38</accession>